<keyword evidence="3" id="KW-0808">Transferase</keyword>
<keyword evidence="4" id="KW-0812">Transmembrane</keyword>
<dbReference type="GeneID" id="102802364"/>
<evidence type="ECO:0000256" key="2">
    <source>
        <dbReference type="ARBA" id="ARBA00008124"/>
    </source>
</evidence>
<dbReference type="InterPro" id="IPR009729">
    <property type="entry name" value="Gal-3-0_sulfotransfrase"/>
</dbReference>
<evidence type="ECO:0000256" key="1">
    <source>
        <dbReference type="ARBA" id="ARBA00004323"/>
    </source>
</evidence>
<evidence type="ECO:0000256" key="7">
    <source>
        <dbReference type="ARBA" id="ARBA00023034"/>
    </source>
</evidence>
<dbReference type="SUPFAM" id="SSF52540">
    <property type="entry name" value="P-loop containing nucleoside triphosphate hydrolases"/>
    <property type="match status" value="1"/>
</dbReference>
<evidence type="ECO:0000256" key="4">
    <source>
        <dbReference type="ARBA" id="ARBA00022692"/>
    </source>
</evidence>
<evidence type="ECO:0000313" key="11">
    <source>
        <dbReference type="RefSeq" id="XP_006823188.1"/>
    </source>
</evidence>
<evidence type="ECO:0000256" key="9">
    <source>
        <dbReference type="ARBA" id="ARBA00023180"/>
    </source>
</evidence>
<dbReference type="RefSeq" id="XP_006823188.1">
    <property type="nucleotide sequence ID" value="XM_006823125.1"/>
</dbReference>
<keyword evidence="6" id="KW-1133">Transmembrane helix</keyword>
<comment type="similarity">
    <text evidence="2">Belongs to the galactose-3-O-sulfotransferase family.</text>
</comment>
<keyword evidence="7" id="KW-0333">Golgi apparatus</keyword>
<dbReference type="PANTHER" id="PTHR14647:SF87">
    <property type="entry name" value="PUTATIVE-RELATED"/>
    <property type="match status" value="1"/>
</dbReference>
<name>A0ABM0MT47_SACKO</name>
<evidence type="ECO:0000256" key="8">
    <source>
        <dbReference type="ARBA" id="ARBA00023136"/>
    </source>
</evidence>
<gene>
    <name evidence="11" type="primary">LOC102802364</name>
</gene>
<evidence type="ECO:0000256" key="3">
    <source>
        <dbReference type="ARBA" id="ARBA00022679"/>
    </source>
</evidence>
<comment type="subcellular location">
    <subcellularLocation>
        <location evidence="1">Golgi apparatus membrane</location>
        <topology evidence="1">Single-pass type II membrane protein</topology>
    </subcellularLocation>
</comment>
<evidence type="ECO:0000313" key="10">
    <source>
        <dbReference type="Proteomes" id="UP000694865"/>
    </source>
</evidence>
<dbReference type="Gene3D" id="3.40.50.300">
    <property type="entry name" value="P-loop containing nucleotide triphosphate hydrolases"/>
    <property type="match status" value="1"/>
</dbReference>
<sequence length="400" mass="47002">MKIFSRIAVMLVCCIICVYEYMSLSSNQSRNKKDLLLKIGHFPLSTLSQIQEHEYTERVHMRSHRDNDSYIQVSTTKPGACEPYKYFIFVKTAKTGGSTIASLLYRYGINTGLVAAIPDPPAKFMLRVTSSEVQATQYSCSETGFPGYNYIASHLHRYNFNSLKNFLPRAKFITILRSPVDTFVSRFYFSNVYKMLGLQNKVNPLQTFLTDSAYRDIKEKVIVPRVPTWFSLTHDHRISEVSKEFDLVMITEYMDESLILLKKMMCWTFDDIIYHSKKVSGVKRPSLSNEMRELIEEGLHLDIEWYDHFNKTLWDKIKNYDGDFNADLSLFRLKLSESEERCRKNRKDDEDYCKFLSRDVGQLKKKLAKQQYERFCGKQFTRAMLGNKTYKGKTFRKRWE</sequence>
<dbReference type="Proteomes" id="UP000694865">
    <property type="component" value="Unplaced"/>
</dbReference>
<accession>A0ABM0MT47</accession>
<reference evidence="11" key="1">
    <citation type="submission" date="2025-08" db="UniProtKB">
        <authorList>
            <consortium name="RefSeq"/>
        </authorList>
    </citation>
    <scope>IDENTIFICATION</scope>
    <source>
        <tissue evidence="11">Testes</tissue>
    </source>
</reference>
<protein>
    <submittedName>
        <fullName evidence="11">Galactosylceramide sulfotransferase-like</fullName>
    </submittedName>
</protein>
<dbReference type="InterPro" id="IPR027417">
    <property type="entry name" value="P-loop_NTPase"/>
</dbReference>
<keyword evidence="10" id="KW-1185">Reference proteome</keyword>
<dbReference type="Pfam" id="PF06990">
    <property type="entry name" value="Gal-3-0_sulfotr"/>
    <property type="match status" value="1"/>
</dbReference>
<evidence type="ECO:0000256" key="5">
    <source>
        <dbReference type="ARBA" id="ARBA00022968"/>
    </source>
</evidence>
<organism evidence="10 11">
    <name type="scientific">Saccoglossus kowalevskii</name>
    <name type="common">Acorn worm</name>
    <dbReference type="NCBI Taxonomy" id="10224"/>
    <lineage>
        <taxon>Eukaryota</taxon>
        <taxon>Metazoa</taxon>
        <taxon>Hemichordata</taxon>
        <taxon>Enteropneusta</taxon>
        <taxon>Harrimaniidae</taxon>
        <taxon>Saccoglossus</taxon>
    </lineage>
</organism>
<keyword evidence="5" id="KW-0735">Signal-anchor</keyword>
<evidence type="ECO:0000256" key="6">
    <source>
        <dbReference type="ARBA" id="ARBA00022989"/>
    </source>
</evidence>
<keyword evidence="8" id="KW-0472">Membrane</keyword>
<keyword evidence="9" id="KW-0325">Glycoprotein</keyword>
<dbReference type="PANTHER" id="PTHR14647">
    <property type="entry name" value="GALACTOSE-3-O-SULFOTRANSFERASE"/>
    <property type="match status" value="1"/>
</dbReference>
<proteinExistence type="inferred from homology"/>